<dbReference type="GeneID" id="90644100"/>
<name>A0ABZ0NKV3_CERBT</name>
<dbReference type="Proteomes" id="UP001302367">
    <property type="component" value="Chromosome 3"/>
</dbReference>
<dbReference type="RefSeq" id="XP_065458656.1">
    <property type="nucleotide sequence ID" value="XM_065602584.1"/>
</dbReference>
<evidence type="ECO:0000313" key="3">
    <source>
        <dbReference type="Proteomes" id="UP001302367"/>
    </source>
</evidence>
<keyword evidence="3" id="KW-1185">Reference proteome</keyword>
<feature type="region of interest" description="Disordered" evidence="1">
    <location>
        <begin position="9"/>
        <end position="36"/>
    </location>
</feature>
<sequence length="198" mass="22636">MYTVKTWLFPSDPPTRTDGRPWTGAPEDEGHLPFSDPYDEPLPAVRTEFTGGATIAYGWPSTGGVWIHENCYAVELDFLGVSRFEVSPTQRYSKAEDEFRKYLERIGAHFYDSDSAYNRQSSRRSDRELWYGWTNGVPEGGVWALRTVGAEDAVLGVPRIRNALSMQERCRAIEMLGGTYFEKWEDIKWENPAPRSEP</sequence>
<organism evidence="2 3">
    <name type="scientific">Cercospora beticola</name>
    <name type="common">Sugarbeet leaf spot fungus</name>
    <dbReference type="NCBI Taxonomy" id="122368"/>
    <lineage>
        <taxon>Eukaryota</taxon>
        <taxon>Fungi</taxon>
        <taxon>Dikarya</taxon>
        <taxon>Ascomycota</taxon>
        <taxon>Pezizomycotina</taxon>
        <taxon>Dothideomycetes</taxon>
        <taxon>Dothideomycetidae</taxon>
        <taxon>Mycosphaerellales</taxon>
        <taxon>Mycosphaerellaceae</taxon>
        <taxon>Cercospora</taxon>
    </lineage>
</organism>
<proteinExistence type="predicted"/>
<evidence type="ECO:0000313" key="2">
    <source>
        <dbReference type="EMBL" id="WPB00095.1"/>
    </source>
</evidence>
<gene>
    <name evidence="2" type="ORF">RHO25_004714</name>
</gene>
<dbReference type="EMBL" id="CP134186">
    <property type="protein sequence ID" value="WPB00095.1"/>
    <property type="molecule type" value="Genomic_DNA"/>
</dbReference>
<accession>A0ABZ0NKV3</accession>
<protein>
    <submittedName>
        <fullName evidence="2">Uncharacterized protein</fullName>
    </submittedName>
</protein>
<reference evidence="2 3" key="1">
    <citation type="submission" date="2023-09" db="EMBL/GenBank/DDBJ databases">
        <title>Complete-Gapless Cercospora beticola genome.</title>
        <authorList>
            <person name="Wyatt N.A."/>
            <person name="Spanner R.E."/>
            <person name="Bolton M.D."/>
        </authorList>
    </citation>
    <scope>NUCLEOTIDE SEQUENCE [LARGE SCALE GENOMIC DNA]</scope>
    <source>
        <strain evidence="2">Cb09-40</strain>
    </source>
</reference>
<evidence type="ECO:0000256" key="1">
    <source>
        <dbReference type="SAM" id="MobiDB-lite"/>
    </source>
</evidence>